<dbReference type="KEGG" id="bon:A361_06730"/>
<keyword evidence="2" id="KW-0813">Transport</keyword>
<keyword evidence="4 7" id="KW-0812">Transmembrane</keyword>
<feature type="transmembrane region" description="Helical" evidence="7">
    <location>
        <begin position="161"/>
        <end position="186"/>
    </location>
</feature>
<feature type="transmembrane region" description="Helical" evidence="7">
    <location>
        <begin position="320"/>
        <end position="342"/>
    </location>
</feature>
<evidence type="ECO:0000256" key="1">
    <source>
        <dbReference type="ARBA" id="ARBA00004651"/>
    </source>
</evidence>
<dbReference type="PANTHER" id="PTHR43266">
    <property type="entry name" value="MACROLIDE-EFFLUX PROTEIN"/>
    <property type="match status" value="1"/>
</dbReference>
<feature type="transmembrane region" description="Helical" evidence="7">
    <location>
        <begin position="16"/>
        <end position="39"/>
    </location>
</feature>
<dbReference type="InterPro" id="IPR011701">
    <property type="entry name" value="MFS"/>
</dbReference>
<evidence type="ECO:0000313" key="8">
    <source>
        <dbReference type="EMBL" id="AND38815.1"/>
    </source>
</evidence>
<keyword evidence="6 7" id="KW-0472">Membrane</keyword>
<accession>A0A169FHS2</accession>
<dbReference type="PANTHER" id="PTHR43266:SF8">
    <property type="entry name" value="MACROLIDE-EFFLUX PROTEIN"/>
    <property type="match status" value="1"/>
</dbReference>
<dbReference type="GO" id="GO:0022857">
    <property type="term" value="F:transmembrane transporter activity"/>
    <property type="evidence" value="ECO:0007669"/>
    <property type="project" value="InterPro"/>
</dbReference>
<dbReference type="GO" id="GO:0005886">
    <property type="term" value="C:plasma membrane"/>
    <property type="evidence" value="ECO:0007669"/>
    <property type="project" value="UniProtKB-SubCell"/>
</dbReference>
<dbReference type="RefSeq" id="WP_009331476.1">
    <property type="nucleotide sequence ID" value="NZ_CP015506.1"/>
</dbReference>
<dbReference type="CDD" id="cd06173">
    <property type="entry name" value="MFS_MefA_like"/>
    <property type="match status" value="1"/>
</dbReference>
<feature type="transmembrane region" description="Helical" evidence="7">
    <location>
        <begin position="362"/>
        <end position="381"/>
    </location>
</feature>
<dbReference type="SUPFAM" id="SSF103473">
    <property type="entry name" value="MFS general substrate transporter"/>
    <property type="match status" value="1"/>
</dbReference>
<evidence type="ECO:0000256" key="2">
    <source>
        <dbReference type="ARBA" id="ARBA00022448"/>
    </source>
</evidence>
<evidence type="ECO:0000256" key="4">
    <source>
        <dbReference type="ARBA" id="ARBA00022692"/>
    </source>
</evidence>
<keyword evidence="5 7" id="KW-1133">Transmembrane helix</keyword>
<dbReference type="InterPro" id="IPR036259">
    <property type="entry name" value="MFS_trans_sf"/>
</dbReference>
<gene>
    <name evidence="8" type="ORF">A361_06730</name>
</gene>
<dbReference type="STRING" id="1196031.A361_06730"/>
<dbReference type="EMBL" id="CP015506">
    <property type="protein sequence ID" value="AND38815.1"/>
    <property type="molecule type" value="Genomic_DNA"/>
</dbReference>
<dbReference type="Gene3D" id="1.20.1250.20">
    <property type="entry name" value="MFS general substrate transporter like domains"/>
    <property type="match status" value="1"/>
</dbReference>
<organism evidence="8 9">
    <name type="scientific">Cytobacillus oceanisediminis 2691</name>
    <dbReference type="NCBI Taxonomy" id="1196031"/>
    <lineage>
        <taxon>Bacteria</taxon>
        <taxon>Bacillati</taxon>
        <taxon>Bacillota</taxon>
        <taxon>Bacilli</taxon>
        <taxon>Bacillales</taxon>
        <taxon>Bacillaceae</taxon>
        <taxon>Cytobacillus</taxon>
    </lineage>
</organism>
<feature type="transmembrane region" description="Helical" evidence="7">
    <location>
        <begin position="294"/>
        <end position="314"/>
    </location>
</feature>
<evidence type="ECO:0000256" key="7">
    <source>
        <dbReference type="SAM" id="Phobius"/>
    </source>
</evidence>
<evidence type="ECO:0000256" key="5">
    <source>
        <dbReference type="ARBA" id="ARBA00022989"/>
    </source>
</evidence>
<proteinExistence type="predicted"/>
<feature type="transmembrane region" description="Helical" evidence="7">
    <location>
        <begin position="51"/>
        <end position="71"/>
    </location>
</feature>
<feature type="transmembrane region" description="Helical" evidence="7">
    <location>
        <begin position="228"/>
        <end position="254"/>
    </location>
</feature>
<evidence type="ECO:0000313" key="9">
    <source>
        <dbReference type="Proteomes" id="UP000077856"/>
    </source>
</evidence>
<name>A0A169FHS2_9BACI</name>
<feature type="transmembrane region" description="Helical" evidence="7">
    <location>
        <begin position="387"/>
        <end position="406"/>
    </location>
</feature>
<dbReference type="AlphaFoldDB" id="A0A169FHS2"/>
<feature type="transmembrane region" description="Helical" evidence="7">
    <location>
        <begin position="266"/>
        <end position="287"/>
    </location>
</feature>
<sequence length="428" mass="47422">MKKFKEIFQNANYVKLFFANFTSQMGSTIGLTAFMFYLLDRFSEQPFYATLTELMFSVPTLAVFFLVGVFADRMDRQKIAYYCDWISSLLSIVLLLTVLIGWMPLVFAVLFLRSAIQKFFFPAEHAMIQGILKSEDYTTAAGLNQVVMSLFMLFGNGLGIFVYWTVGVYGAIMTDALTFIISALLIRSCHIPEEVRLPNGGHKLKDLNIALVLKDFNLGMKYILNHRLLSALLVGFFVFGVVNGGFSIMPIFMLKYKLEPHAYEEYSVLLGITFGIGILIGSFAASLLAQKFKLYQLIIAGLLLSGSFIIAASFAENTIIFLSLLFAAAFGLPLVNIAIGGWMPSIVDPKMMGRVQGWISPLMMLSQSLTLGFIAVSFPGLLKVEMLYWMVGGCLALVGVFYSLILPGLTKKSEKSSEAHSLKQTGAV</sequence>
<comment type="subcellular location">
    <subcellularLocation>
        <location evidence="1">Cell membrane</location>
        <topology evidence="1">Multi-pass membrane protein</topology>
    </subcellularLocation>
</comment>
<dbReference type="Pfam" id="PF07690">
    <property type="entry name" value="MFS_1"/>
    <property type="match status" value="1"/>
</dbReference>
<dbReference type="Proteomes" id="UP000077856">
    <property type="component" value="Chromosome"/>
</dbReference>
<protein>
    <submittedName>
        <fullName evidence="8">MFS transporter</fullName>
    </submittedName>
</protein>
<reference evidence="8 9" key="1">
    <citation type="submission" date="2016-04" db="EMBL/GenBank/DDBJ databases">
        <title>Complete genome sequence of Bacillus oceanisediminis strain 2691.</title>
        <authorList>
            <person name="Jeong H."/>
            <person name="Kim H.J."/>
            <person name="Lee D.-W."/>
        </authorList>
    </citation>
    <scope>NUCLEOTIDE SEQUENCE [LARGE SCALE GENOMIC DNA]</scope>
    <source>
        <strain evidence="8 9">2691</strain>
    </source>
</reference>
<keyword evidence="3" id="KW-1003">Cell membrane</keyword>
<evidence type="ECO:0000256" key="6">
    <source>
        <dbReference type="ARBA" id="ARBA00023136"/>
    </source>
</evidence>
<dbReference type="eggNOG" id="COG2814">
    <property type="taxonomic scope" value="Bacteria"/>
</dbReference>
<feature type="transmembrane region" description="Helical" evidence="7">
    <location>
        <begin position="91"/>
        <end position="116"/>
    </location>
</feature>
<evidence type="ECO:0000256" key="3">
    <source>
        <dbReference type="ARBA" id="ARBA00022475"/>
    </source>
</evidence>